<evidence type="ECO:0000313" key="2">
    <source>
        <dbReference type="Proteomes" id="UP001265746"/>
    </source>
</evidence>
<dbReference type="AlphaFoldDB" id="A0AAD9W2J5"/>
<accession>A0AAD9W2J5</accession>
<sequence>MIKAPTSKVSAGKIEAEIRTSSHRPCRCKRTGASRIWPSRSQTIPKKLEYACRSMLAQLLLNMTFSQGELKLSQFLGPSGLPPPSPTLNTKPRGKVTCARALVKW</sequence>
<reference evidence="1" key="1">
    <citation type="submission" date="2023-06" db="EMBL/GenBank/DDBJ databases">
        <authorList>
            <person name="Noh H."/>
        </authorList>
    </citation>
    <scope>NUCLEOTIDE SEQUENCE</scope>
    <source>
        <strain evidence="1">DUCC20226</strain>
    </source>
</reference>
<name>A0AAD9W2J5_PHOAM</name>
<comment type="caution">
    <text evidence="1">The sequence shown here is derived from an EMBL/GenBank/DDBJ whole genome shotgun (WGS) entry which is preliminary data.</text>
</comment>
<dbReference type="Proteomes" id="UP001265746">
    <property type="component" value="Unassembled WGS sequence"/>
</dbReference>
<dbReference type="EMBL" id="JAUJFL010000004">
    <property type="protein sequence ID" value="KAK2605139.1"/>
    <property type="molecule type" value="Genomic_DNA"/>
</dbReference>
<organism evidence="1 2">
    <name type="scientific">Phomopsis amygdali</name>
    <name type="common">Fusicoccum amygdali</name>
    <dbReference type="NCBI Taxonomy" id="1214568"/>
    <lineage>
        <taxon>Eukaryota</taxon>
        <taxon>Fungi</taxon>
        <taxon>Dikarya</taxon>
        <taxon>Ascomycota</taxon>
        <taxon>Pezizomycotina</taxon>
        <taxon>Sordariomycetes</taxon>
        <taxon>Sordariomycetidae</taxon>
        <taxon>Diaporthales</taxon>
        <taxon>Diaporthaceae</taxon>
        <taxon>Diaporthe</taxon>
    </lineage>
</organism>
<evidence type="ECO:0000313" key="1">
    <source>
        <dbReference type="EMBL" id="KAK2605139.1"/>
    </source>
</evidence>
<proteinExistence type="predicted"/>
<gene>
    <name evidence="1" type="ORF">N8I77_008003</name>
</gene>
<keyword evidence="2" id="KW-1185">Reference proteome</keyword>
<protein>
    <submittedName>
        <fullName evidence="1">Uncharacterized protein</fullName>
    </submittedName>
</protein>